<dbReference type="PROSITE" id="PS50011">
    <property type="entry name" value="PROTEIN_KINASE_DOM"/>
    <property type="match status" value="1"/>
</dbReference>
<gene>
    <name evidence="10" type="primary">pknD_4</name>
    <name evidence="10" type="ORF">KOR34_51440</name>
</gene>
<dbReference type="InterPro" id="IPR036322">
    <property type="entry name" value="WD40_repeat_dom_sf"/>
</dbReference>
<feature type="repeat" description="WD" evidence="5">
    <location>
        <begin position="1626"/>
        <end position="1657"/>
    </location>
</feature>
<evidence type="ECO:0000256" key="1">
    <source>
        <dbReference type="ARBA" id="ARBA00022574"/>
    </source>
</evidence>
<dbReference type="EMBL" id="SIHJ01000007">
    <property type="protein sequence ID" value="TWT29590.1"/>
    <property type="molecule type" value="Genomic_DNA"/>
</dbReference>
<dbReference type="OrthoDB" id="9765809at2"/>
<feature type="repeat" description="WD" evidence="5">
    <location>
        <begin position="828"/>
        <end position="869"/>
    </location>
</feature>
<feature type="repeat" description="WD" evidence="5">
    <location>
        <begin position="1542"/>
        <end position="1583"/>
    </location>
</feature>
<keyword evidence="10" id="KW-0418">Kinase</keyword>
<dbReference type="CDD" id="cd00200">
    <property type="entry name" value="WD40"/>
    <property type="match status" value="3"/>
</dbReference>
<evidence type="ECO:0000313" key="10">
    <source>
        <dbReference type="EMBL" id="TWT29590.1"/>
    </source>
</evidence>
<evidence type="ECO:0000256" key="3">
    <source>
        <dbReference type="ARBA" id="ARBA00022741"/>
    </source>
</evidence>
<feature type="repeat" description="WD" evidence="5">
    <location>
        <begin position="1421"/>
        <end position="1455"/>
    </location>
</feature>
<dbReference type="InterPro" id="IPR020472">
    <property type="entry name" value="WD40_PAC1"/>
</dbReference>
<dbReference type="Pfam" id="PF00069">
    <property type="entry name" value="Pkinase"/>
    <property type="match status" value="1"/>
</dbReference>
<evidence type="ECO:0000256" key="8">
    <source>
        <dbReference type="SAM" id="MobiDB-lite"/>
    </source>
</evidence>
<dbReference type="SUPFAM" id="SSF50998">
    <property type="entry name" value="Quinoprotein alcohol dehydrogenase-like"/>
    <property type="match status" value="1"/>
</dbReference>
<evidence type="ECO:0000256" key="4">
    <source>
        <dbReference type="ARBA" id="ARBA00022840"/>
    </source>
</evidence>
<evidence type="ECO:0000313" key="11">
    <source>
        <dbReference type="Proteomes" id="UP000316714"/>
    </source>
</evidence>
<dbReference type="InterPro" id="IPR019775">
    <property type="entry name" value="WD40_repeat_CS"/>
</dbReference>
<keyword evidence="11" id="KW-1185">Reference proteome</keyword>
<feature type="domain" description="Protein kinase" evidence="9">
    <location>
        <begin position="220"/>
        <end position="486"/>
    </location>
</feature>
<feature type="coiled-coil region" evidence="7">
    <location>
        <begin position="628"/>
        <end position="656"/>
    </location>
</feature>
<proteinExistence type="predicted"/>
<keyword evidence="7" id="KW-0175">Coiled coil</keyword>
<dbReference type="PANTHER" id="PTHR19848:SF8">
    <property type="entry name" value="F-BOX AND WD REPEAT DOMAIN CONTAINING 7"/>
    <property type="match status" value="1"/>
</dbReference>
<sequence>MSRCQACQNELDRAQVDAGRCAECGAAIPASVRQQHLASDQKATVDSAESIDLVIEPDDPAPADDPKQTIDISESDTHATVELTPDQPSAPAPKHPTIDDRIDATVEFDAPTGSGPDAAARQTTPGAGGAGSTHPMHADFTIDFGGDDPDLSAHMSSEWGLSVAPEFKQNQTIRQSGTVNEFISKNTRSSLPVKNRSLKLKVDDESGEMMPLVPGDVPDYELLDMIGQGGMGVVYAATQSSIARTVAVKMFKPGAKVTNEQRDKFISEAVVTGELDHPNIVPIYDMGANEEGALFYSMKRVKGTPWDDVIAKKSLDENLNILLRVADAVAFAHAGGVVHRDLKPENVMLGDYGEVLVMDWGLARVTKAFRNAGAIYQADSLGGTPAYMSPEMARGPVENIDQRSDVYLLGAILYEVISGKAPHSGRDVMQCLMAAANNKIDPIEQTGELFEIAMRAMATKPADRYQTVKELQAAIQRYQAHSESLLLTDNAERHLDTAQQSTDYQYYARALYGFQEAITLWPENDKAKGLLEQTRLAYAGSALANEDFDLGVSLLEGDTPEQERLLLALQRGKLERDARQRRLTFFKRLATAALVAILIGGSYFTYEIRKQRNVAVEQRAKAVESAEIAEAARLVAEDAQQKERKQKEIAVEARAEAVANEKEAKRQEGIAKQEEEKAKAATKVAVAAKAAEEYEAYVARIGLAAAKIDENAFDAAREILADCPPTLRNWEWGRLHYLCGLSPQRFEHAGPVEAVAYSPDGRQVASGDWDGRLIVRDAETHEELLSQQLAQYVHSVAYSPDGRRLAAGCSDGSIHLFDVSSGEQETMLRGPQQGVLSVRFSPDGRRLLTAGYDSKARLWDLATGRQLQTFDDHSWWVWSADFSADGAQIVTASQDGKSIVYRLDPVQRRYVLQTVFDQHEGPVYSAAFSPADGRVATAGYDNSVCMWSPSMVQAADLAGRIAGAGGAELDYVRLSGHRGPVRGVAFSADGKYLLSGSYDNSLRLWDVDQNQTLKTLRGHGSGVRACAFAPDGRWAASGGQDQSVRLWDIAGYEESRILRGRVLNDHSDAVLSARFSADGSRVITASRDRSSKLWDAENGSLLTTFQEGHEYLASSAVFFDNGRRVATGAGDNSVRVWDVAAGAELFDLRPTGRAGALAVSPDGRWIATGGPDNQARLWPARDGAEPVVMSGHAEEVTAAAFSLDGALAATGDNRGVIRLWSFDGEQWRPSHVMQGHSRTITALRFAGDRLISASGDNTCGQWDPATGQEDRRLVLKHPDWVSSLDVSSDGRLAVTSCEDGLARVWRLADASLLAEHAGPLQPVAESNQRPRRKAYTHVSFSPAADQVLLTLPADRAALAWRWREGGDPRPALAAGQRPKQLWVAEFAGSADRVLTIGGNDAQLWDARQPQPVVSFSPHGAVSSASLSPDGRLAATGSWDNSVKLWDTQTGRSVRKLEGAHQGYVNSVMFSPISDDELLTASDDGTAVLWRLGEGEPQRSVLRGHRGRVLQAVYSADAQRVLTAGSDKTARLWDRQGAELQVFNGHEWAVLACAISPDGQRVVTGSQDNTAIVWSVETGRPIATLSGHTASVTSVAFSADGRRVLTGSQDRAAKLWDADTGKEVLTLDGHTREVTSVAFSPDGRSALTASRDGAAMLWLAEPWQGEPVALRGL</sequence>
<keyword evidence="10" id="KW-0808">Transferase</keyword>
<name>A0A5C5UVG8_9BACT</name>
<dbReference type="Gene3D" id="3.30.200.20">
    <property type="entry name" value="Phosphorylase Kinase, domain 1"/>
    <property type="match status" value="1"/>
</dbReference>
<dbReference type="EC" id="2.7.11.1" evidence="10"/>
<dbReference type="GO" id="GO:0005524">
    <property type="term" value="F:ATP binding"/>
    <property type="evidence" value="ECO:0007669"/>
    <property type="project" value="UniProtKB-UniRule"/>
</dbReference>
<dbReference type="InterPro" id="IPR008271">
    <property type="entry name" value="Ser/Thr_kinase_AS"/>
</dbReference>
<feature type="repeat" description="WD" evidence="5">
    <location>
        <begin position="1501"/>
        <end position="1533"/>
    </location>
</feature>
<evidence type="ECO:0000256" key="7">
    <source>
        <dbReference type="SAM" id="Coils"/>
    </source>
</evidence>
<evidence type="ECO:0000256" key="6">
    <source>
        <dbReference type="PROSITE-ProRule" id="PRU10141"/>
    </source>
</evidence>
<keyword evidence="4 6" id="KW-0067">ATP-binding</keyword>
<dbReference type="RefSeq" id="WP_146568947.1">
    <property type="nucleotide sequence ID" value="NZ_SIHJ01000007.1"/>
</dbReference>
<dbReference type="InterPro" id="IPR000719">
    <property type="entry name" value="Prot_kinase_dom"/>
</dbReference>
<accession>A0A5C5UVG8</accession>
<dbReference type="CDD" id="cd14014">
    <property type="entry name" value="STKc_PknB_like"/>
    <property type="match status" value="1"/>
</dbReference>
<dbReference type="Gene3D" id="1.10.510.10">
    <property type="entry name" value="Transferase(Phosphotransferase) domain 1"/>
    <property type="match status" value="1"/>
</dbReference>
<feature type="repeat" description="WD" evidence="5">
    <location>
        <begin position="1063"/>
        <end position="1104"/>
    </location>
</feature>
<protein>
    <submittedName>
        <fullName evidence="10">Serine/threonine-protein kinase PknD</fullName>
        <ecNumber evidence="10">2.7.11.1</ecNumber>
    </submittedName>
</protein>
<feature type="repeat" description="WD" evidence="5">
    <location>
        <begin position="1106"/>
        <end position="1147"/>
    </location>
</feature>
<reference evidence="10 11" key="1">
    <citation type="submission" date="2019-02" db="EMBL/GenBank/DDBJ databases">
        <title>Deep-cultivation of Planctomycetes and their phenomic and genomic characterization uncovers novel biology.</title>
        <authorList>
            <person name="Wiegand S."/>
            <person name="Jogler M."/>
            <person name="Boedeker C."/>
            <person name="Pinto D."/>
            <person name="Vollmers J."/>
            <person name="Rivas-Marin E."/>
            <person name="Kohn T."/>
            <person name="Peeters S.H."/>
            <person name="Heuer A."/>
            <person name="Rast P."/>
            <person name="Oberbeckmann S."/>
            <person name="Bunk B."/>
            <person name="Jeske O."/>
            <person name="Meyerdierks A."/>
            <person name="Storesund J.E."/>
            <person name="Kallscheuer N."/>
            <person name="Luecker S."/>
            <person name="Lage O.M."/>
            <person name="Pohl T."/>
            <person name="Merkel B.J."/>
            <person name="Hornburger P."/>
            <person name="Mueller R.-W."/>
            <person name="Bruemmer F."/>
            <person name="Labrenz M."/>
            <person name="Spormann A.M."/>
            <person name="Op Den Camp H."/>
            <person name="Overmann J."/>
            <person name="Amann R."/>
            <person name="Jetten M.S.M."/>
            <person name="Mascher T."/>
            <person name="Medema M.H."/>
            <person name="Devos D.P."/>
            <person name="Kaster A.-K."/>
            <person name="Ovreas L."/>
            <person name="Rohde M."/>
            <person name="Galperin M.Y."/>
            <person name="Jogler C."/>
        </authorList>
    </citation>
    <scope>NUCLEOTIDE SEQUENCE [LARGE SCALE GENOMIC DNA]</scope>
    <source>
        <strain evidence="10 11">KOR34</strain>
    </source>
</reference>
<evidence type="ECO:0000256" key="2">
    <source>
        <dbReference type="ARBA" id="ARBA00022737"/>
    </source>
</evidence>
<dbReference type="PROSITE" id="PS00107">
    <property type="entry name" value="PROTEIN_KINASE_ATP"/>
    <property type="match status" value="1"/>
</dbReference>
<feature type="binding site" evidence="6">
    <location>
        <position position="249"/>
    </location>
    <ligand>
        <name>ATP</name>
        <dbReference type="ChEBI" id="CHEBI:30616"/>
    </ligand>
</feature>
<dbReference type="PROSITE" id="PS00108">
    <property type="entry name" value="PROTEIN_KINASE_ST"/>
    <property type="match status" value="1"/>
</dbReference>
<dbReference type="PROSITE" id="PS50082">
    <property type="entry name" value="WD_REPEATS_2"/>
    <property type="match status" value="18"/>
</dbReference>
<keyword evidence="2" id="KW-0677">Repeat</keyword>
<dbReference type="InterPro" id="IPR017441">
    <property type="entry name" value="Protein_kinase_ATP_BS"/>
</dbReference>
<dbReference type="SMART" id="SM00220">
    <property type="entry name" value="S_TKc"/>
    <property type="match status" value="1"/>
</dbReference>
<evidence type="ECO:0000256" key="5">
    <source>
        <dbReference type="PROSITE-ProRule" id="PRU00221"/>
    </source>
</evidence>
<feature type="repeat" description="WD" evidence="5">
    <location>
        <begin position="1156"/>
        <end position="1188"/>
    </location>
</feature>
<dbReference type="InterPro" id="IPR011009">
    <property type="entry name" value="Kinase-like_dom_sf"/>
</dbReference>
<feature type="repeat" description="WD" evidence="5">
    <location>
        <begin position="1016"/>
        <end position="1057"/>
    </location>
</feature>
<dbReference type="InterPro" id="IPR011047">
    <property type="entry name" value="Quinoprotein_ADH-like_sf"/>
</dbReference>
<dbReference type="SUPFAM" id="SSF56112">
    <property type="entry name" value="Protein kinase-like (PK-like)"/>
    <property type="match status" value="1"/>
</dbReference>
<keyword evidence="1 5" id="KW-0853">WD repeat</keyword>
<dbReference type="Gene3D" id="2.130.10.10">
    <property type="entry name" value="YVTN repeat-like/Quinoprotein amine dehydrogenase"/>
    <property type="match status" value="7"/>
</dbReference>
<dbReference type="Proteomes" id="UP000316714">
    <property type="component" value="Unassembled WGS sequence"/>
</dbReference>
<feature type="region of interest" description="Disordered" evidence="8">
    <location>
        <begin position="107"/>
        <end position="140"/>
    </location>
</feature>
<feature type="repeat" description="WD" evidence="5">
    <location>
        <begin position="974"/>
        <end position="1015"/>
    </location>
</feature>
<dbReference type="PROSITE" id="PS00678">
    <property type="entry name" value="WD_REPEATS_1"/>
    <property type="match status" value="7"/>
</dbReference>
<feature type="repeat" description="WD" evidence="5">
    <location>
        <begin position="1233"/>
        <end position="1272"/>
    </location>
</feature>
<dbReference type="SMART" id="SM00320">
    <property type="entry name" value="WD40"/>
    <property type="match status" value="19"/>
</dbReference>
<dbReference type="SUPFAM" id="SSF50978">
    <property type="entry name" value="WD40 repeat-like"/>
    <property type="match status" value="2"/>
</dbReference>
<dbReference type="InterPro" id="IPR001680">
    <property type="entry name" value="WD40_rpt"/>
</dbReference>
<dbReference type="InterPro" id="IPR015943">
    <property type="entry name" value="WD40/YVTN_repeat-like_dom_sf"/>
</dbReference>
<keyword evidence="3 6" id="KW-0547">Nucleotide-binding</keyword>
<dbReference type="PANTHER" id="PTHR19848">
    <property type="entry name" value="WD40 REPEAT PROTEIN"/>
    <property type="match status" value="1"/>
</dbReference>
<feature type="repeat" description="WD" evidence="5">
    <location>
        <begin position="1457"/>
        <end position="1499"/>
    </location>
</feature>
<dbReference type="PROSITE" id="PS50294">
    <property type="entry name" value="WD_REPEATS_REGION"/>
    <property type="match status" value="13"/>
</dbReference>
<feature type="repeat" description="WD" evidence="5">
    <location>
        <begin position="745"/>
        <end position="786"/>
    </location>
</feature>
<dbReference type="GO" id="GO:0004674">
    <property type="term" value="F:protein serine/threonine kinase activity"/>
    <property type="evidence" value="ECO:0007669"/>
    <property type="project" value="UniProtKB-EC"/>
</dbReference>
<feature type="repeat" description="WD" evidence="5">
    <location>
        <begin position="916"/>
        <end position="948"/>
    </location>
</feature>
<feature type="repeat" description="WD" evidence="5">
    <location>
        <begin position="793"/>
        <end position="827"/>
    </location>
</feature>
<dbReference type="Pfam" id="PF00400">
    <property type="entry name" value="WD40"/>
    <property type="match status" value="19"/>
</dbReference>
<evidence type="ECO:0000259" key="9">
    <source>
        <dbReference type="PROSITE" id="PS50011"/>
    </source>
</evidence>
<feature type="repeat" description="WD" evidence="5">
    <location>
        <begin position="1189"/>
        <end position="1223"/>
    </location>
</feature>
<dbReference type="PRINTS" id="PR00320">
    <property type="entry name" value="GPROTEINBRPT"/>
</dbReference>
<feature type="repeat" description="WD" evidence="5">
    <location>
        <begin position="1584"/>
        <end position="1625"/>
    </location>
</feature>
<feature type="repeat" description="WD" evidence="5">
    <location>
        <begin position="1274"/>
        <end position="1315"/>
    </location>
</feature>
<comment type="caution">
    <text evidence="10">The sequence shown here is derived from an EMBL/GenBank/DDBJ whole genome shotgun (WGS) entry which is preliminary data.</text>
</comment>
<organism evidence="10 11">
    <name type="scientific">Posidoniimonas corsicana</name>
    <dbReference type="NCBI Taxonomy" id="1938618"/>
    <lineage>
        <taxon>Bacteria</taxon>
        <taxon>Pseudomonadati</taxon>
        <taxon>Planctomycetota</taxon>
        <taxon>Planctomycetia</taxon>
        <taxon>Pirellulales</taxon>
        <taxon>Lacipirellulaceae</taxon>
        <taxon>Posidoniimonas</taxon>
    </lineage>
</organism>